<organism evidence="2 3">
    <name type="scientific">Coprinellus micaceus</name>
    <name type="common">Glistening ink-cap mushroom</name>
    <name type="synonym">Coprinus micaceus</name>
    <dbReference type="NCBI Taxonomy" id="71717"/>
    <lineage>
        <taxon>Eukaryota</taxon>
        <taxon>Fungi</taxon>
        <taxon>Dikarya</taxon>
        <taxon>Basidiomycota</taxon>
        <taxon>Agaricomycotina</taxon>
        <taxon>Agaricomycetes</taxon>
        <taxon>Agaricomycetidae</taxon>
        <taxon>Agaricales</taxon>
        <taxon>Agaricineae</taxon>
        <taxon>Psathyrellaceae</taxon>
        <taxon>Coprinellus</taxon>
    </lineage>
</organism>
<evidence type="ECO:0000313" key="2">
    <source>
        <dbReference type="EMBL" id="TEB18784.1"/>
    </source>
</evidence>
<gene>
    <name evidence="2" type="ORF">FA13DRAFT_1648067</name>
</gene>
<evidence type="ECO:0000313" key="3">
    <source>
        <dbReference type="Proteomes" id="UP000298030"/>
    </source>
</evidence>
<feature type="region of interest" description="Disordered" evidence="1">
    <location>
        <begin position="392"/>
        <end position="442"/>
    </location>
</feature>
<dbReference type="EMBL" id="QPFP01000229">
    <property type="protein sequence ID" value="TEB18784.1"/>
    <property type="molecule type" value="Genomic_DNA"/>
</dbReference>
<feature type="compositionally biased region" description="Basic residues" evidence="1">
    <location>
        <begin position="415"/>
        <end position="429"/>
    </location>
</feature>
<keyword evidence="3" id="KW-1185">Reference proteome</keyword>
<dbReference type="STRING" id="71717.A0A4Y7SD10"/>
<dbReference type="AlphaFoldDB" id="A0A4Y7SD10"/>
<reference evidence="2 3" key="1">
    <citation type="journal article" date="2019" name="Nat. Ecol. Evol.">
        <title>Megaphylogeny resolves global patterns of mushroom evolution.</title>
        <authorList>
            <person name="Varga T."/>
            <person name="Krizsan K."/>
            <person name="Foldi C."/>
            <person name="Dima B."/>
            <person name="Sanchez-Garcia M."/>
            <person name="Sanchez-Ramirez S."/>
            <person name="Szollosi G.J."/>
            <person name="Szarkandi J.G."/>
            <person name="Papp V."/>
            <person name="Albert L."/>
            <person name="Andreopoulos W."/>
            <person name="Angelini C."/>
            <person name="Antonin V."/>
            <person name="Barry K.W."/>
            <person name="Bougher N.L."/>
            <person name="Buchanan P."/>
            <person name="Buyck B."/>
            <person name="Bense V."/>
            <person name="Catcheside P."/>
            <person name="Chovatia M."/>
            <person name="Cooper J."/>
            <person name="Damon W."/>
            <person name="Desjardin D."/>
            <person name="Finy P."/>
            <person name="Geml J."/>
            <person name="Haridas S."/>
            <person name="Hughes K."/>
            <person name="Justo A."/>
            <person name="Karasinski D."/>
            <person name="Kautmanova I."/>
            <person name="Kiss B."/>
            <person name="Kocsube S."/>
            <person name="Kotiranta H."/>
            <person name="LaButti K.M."/>
            <person name="Lechner B.E."/>
            <person name="Liimatainen K."/>
            <person name="Lipzen A."/>
            <person name="Lukacs Z."/>
            <person name="Mihaltcheva S."/>
            <person name="Morgado L.N."/>
            <person name="Niskanen T."/>
            <person name="Noordeloos M.E."/>
            <person name="Ohm R.A."/>
            <person name="Ortiz-Santana B."/>
            <person name="Ovrebo C."/>
            <person name="Racz N."/>
            <person name="Riley R."/>
            <person name="Savchenko A."/>
            <person name="Shiryaev A."/>
            <person name="Soop K."/>
            <person name="Spirin V."/>
            <person name="Szebenyi C."/>
            <person name="Tomsovsky M."/>
            <person name="Tulloss R.E."/>
            <person name="Uehling J."/>
            <person name="Grigoriev I.V."/>
            <person name="Vagvolgyi C."/>
            <person name="Papp T."/>
            <person name="Martin F.M."/>
            <person name="Miettinen O."/>
            <person name="Hibbett D.S."/>
            <person name="Nagy L.G."/>
        </authorList>
    </citation>
    <scope>NUCLEOTIDE SEQUENCE [LARGE SCALE GENOMIC DNA]</scope>
    <source>
        <strain evidence="2 3">FP101781</strain>
    </source>
</reference>
<proteinExistence type="predicted"/>
<evidence type="ECO:0000256" key="1">
    <source>
        <dbReference type="SAM" id="MobiDB-lite"/>
    </source>
</evidence>
<dbReference type="OrthoDB" id="3060725at2759"/>
<protein>
    <submittedName>
        <fullName evidence="2">Uncharacterized protein</fullName>
    </submittedName>
</protein>
<feature type="region of interest" description="Disordered" evidence="1">
    <location>
        <begin position="218"/>
        <end position="250"/>
    </location>
</feature>
<sequence length="442" mass="48182">MASHATSSGDGGGPVGLLDGFFQRRKNGFYDQIVTNMKRMGRSAACGATFGLDFVRKVLWEGNEGFRYPSGGSADACLTFVGEVQHPSHGTQLDASGTHTFPTRSQFNPLTDSAKVKDRIVIGSPTHASKTLNILFNNQIALLNDIHIPDEEFERKNNLNYMVFEWTKSLDPQADEPCDDLIQISLGNKYVFPADANRAIATAAGPPKKRVRRQAVPDVNGEDDDNDEPPPPPQNAGSGPSTSSSDSEARVGALYEPRTLPDYTGHPCFQLERKKLLQHDVRDLNNKLIHPKDYWSALRPGTLLLIKATLHVYLVKGTGGGRHRKIYQINAVSTKVLADSPLPALPLPVHAGPTTTADSNIEWAADDGFDSFTVPTGVARAVSPWEAAHSLTTVAGPAEPKEEPTPDQKPDVKGKGKAVSKTDKRKYNKRGRDLDDMEVEEI</sequence>
<comment type="caution">
    <text evidence="2">The sequence shown here is derived from an EMBL/GenBank/DDBJ whole genome shotgun (WGS) entry which is preliminary data.</text>
</comment>
<dbReference type="Proteomes" id="UP000298030">
    <property type="component" value="Unassembled WGS sequence"/>
</dbReference>
<feature type="compositionally biased region" description="Basic and acidic residues" evidence="1">
    <location>
        <begin position="399"/>
        <end position="414"/>
    </location>
</feature>
<name>A0A4Y7SD10_COPMI</name>
<accession>A0A4Y7SD10</accession>